<gene>
    <name evidence="1" type="ORF">DPMN_045684</name>
</gene>
<dbReference type="EMBL" id="JAIWYP010000011">
    <property type="protein sequence ID" value="KAH3739039.1"/>
    <property type="molecule type" value="Genomic_DNA"/>
</dbReference>
<reference evidence="1" key="1">
    <citation type="journal article" date="2019" name="bioRxiv">
        <title>The Genome of the Zebra Mussel, Dreissena polymorpha: A Resource for Invasive Species Research.</title>
        <authorList>
            <person name="McCartney M.A."/>
            <person name="Auch B."/>
            <person name="Kono T."/>
            <person name="Mallez S."/>
            <person name="Zhang Y."/>
            <person name="Obille A."/>
            <person name="Becker A."/>
            <person name="Abrahante J.E."/>
            <person name="Garbe J."/>
            <person name="Badalamenti J.P."/>
            <person name="Herman A."/>
            <person name="Mangelson H."/>
            <person name="Liachko I."/>
            <person name="Sullivan S."/>
            <person name="Sone E.D."/>
            <person name="Koren S."/>
            <person name="Silverstein K.A.T."/>
            <person name="Beckman K.B."/>
            <person name="Gohl D.M."/>
        </authorList>
    </citation>
    <scope>NUCLEOTIDE SEQUENCE</scope>
    <source>
        <strain evidence="1">Duluth1</strain>
        <tissue evidence="1">Whole animal</tissue>
    </source>
</reference>
<protein>
    <submittedName>
        <fullName evidence="1">Uncharacterized protein</fullName>
    </submittedName>
</protein>
<evidence type="ECO:0000313" key="2">
    <source>
        <dbReference type="Proteomes" id="UP000828390"/>
    </source>
</evidence>
<accession>A0A9D4D6S6</accession>
<keyword evidence="2" id="KW-1185">Reference proteome</keyword>
<organism evidence="1 2">
    <name type="scientific">Dreissena polymorpha</name>
    <name type="common">Zebra mussel</name>
    <name type="synonym">Mytilus polymorpha</name>
    <dbReference type="NCBI Taxonomy" id="45954"/>
    <lineage>
        <taxon>Eukaryota</taxon>
        <taxon>Metazoa</taxon>
        <taxon>Spiralia</taxon>
        <taxon>Lophotrochozoa</taxon>
        <taxon>Mollusca</taxon>
        <taxon>Bivalvia</taxon>
        <taxon>Autobranchia</taxon>
        <taxon>Heteroconchia</taxon>
        <taxon>Euheterodonta</taxon>
        <taxon>Imparidentia</taxon>
        <taxon>Neoheterodontei</taxon>
        <taxon>Myida</taxon>
        <taxon>Dreissenoidea</taxon>
        <taxon>Dreissenidae</taxon>
        <taxon>Dreissena</taxon>
    </lineage>
</organism>
<name>A0A9D4D6S6_DREPO</name>
<reference evidence="1" key="2">
    <citation type="submission" date="2020-11" db="EMBL/GenBank/DDBJ databases">
        <authorList>
            <person name="McCartney M.A."/>
            <person name="Auch B."/>
            <person name="Kono T."/>
            <person name="Mallez S."/>
            <person name="Becker A."/>
            <person name="Gohl D.M."/>
            <person name="Silverstein K.A.T."/>
            <person name="Koren S."/>
            <person name="Bechman K.B."/>
            <person name="Herman A."/>
            <person name="Abrahante J.E."/>
            <person name="Garbe J."/>
        </authorList>
    </citation>
    <scope>NUCLEOTIDE SEQUENCE</scope>
    <source>
        <strain evidence="1">Duluth1</strain>
        <tissue evidence="1">Whole animal</tissue>
    </source>
</reference>
<sequence>MRIAYTIFFELRERFSQWTATAEKTPEDDDKCSVASRISLSSSVSTISELRKAKAQFLVLEHKLKEIQEMHELELAADIQIKELELKQQLFDTQCELGEAVLEKSVWREADDEDRAVIYVSSPAPRSATEYLRPDGHADGGRTGVSSTGRKDVSDFLRILRQLSTCGKLCLRRQRQGFNA</sequence>
<evidence type="ECO:0000313" key="1">
    <source>
        <dbReference type="EMBL" id="KAH3739039.1"/>
    </source>
</evidence>
<comment type="caution">
    <text evidence="1">The sequence shown here is derived from an EMBL/GenBank/DDBJ whole genome shotgun (WGS) entry which is preliminary data.</text>
</comment>
<dbReference type="AlphaFoldDB" id="A0A9D4D6S6"/>
<dbReference type="Proteomes" id="UP000828390">
    <property type="component" value="Unassembled WGS sequence"/>
</dbReference>
<proteinExistence type="predicted"/>